<dbReference type="STRING" id="520762.AN619_19680"/>
<proteinExistence type="predicted"/>
<keyword evidence="3" id="KW-1185">Reference proteome</keyword>
<feature type="domain" description="HD" evidence="1">
    <location>
        <begin position="33"/>
        <end position="136"/>
    </location>
</feature>
<organism evidence="2 3">
    <name type="scientific">Thermotalea metallivorans</name>
    <dbReference type="NCBI Taxonomy" id="520762"/>
    <lineage>
        <taxon>Bacteria</taxon>
        <taxon>Bacillati</taxon>
        <taxon>Bacillota</taxon>
        <taxon>Clostridia</taxon>
        <taxon>Peptostreptococcales</taxon>
        <taxon>Thermotaleaceae</taxon>
        <taxon>Thermotalea</taxon>
    </lineage>
</organism>
<dbReference type="InterPro" id="IPR006675">
    <property type="entry name" value="HDIG_dom"/>
</dbReference>
<evidence type="ECO:0000313" key="3">
    <source>
        <dbReference type="Proteomes" id="UP000070456"/>
    </source>
</evidence>
<gene>
    <name evidence="2" type="ORF">AN619_19680</name>
</gene>
<dbReference type="SUPFAM" id="SSF109604">
    <property type="entry name" value="HD-domain/PDEase-like"/>
    <property type="match status" value="1"/>
</dbReference>
<dbReference type="InterPro" id="IPR003607">
    <property type="entry name" value="HD/PDEase_dom"/>
</dbReference>
<protein>
    <recommendedName>
        <fullName evidence="1">HD domain-containing protein</fullName>
    </recommendedName>
</protein>
<dbReference type="RefSeq" id="WP_068556514.1">
    <property type="nucleotide sequence ID" value="NZ_LOEE01000042.1"/>
</dbReference>
<accession>A0A140L373</accession>
<dbReference type="EMBL" id="LOEE01000042">
    <property type="protein sequence ID" value="KXG74998.1"/>
    <property type="molecule type" value="Genomic_DNA"/>
</dbReference>
<dbReference type="Gene3D" id="1.10.3210.10">
    <property type="entry name" value="Hypothetical protein af1432"/>
    <property type="match status" value="1"/>
</dbReference>
<dbReference type="OrthoDB" id="1669667at2"/>
<sequence>MERINKILNHPQYIEYLARNAQAEADRVFCRHDLPHAIDVARVAYILALEKKLVLQKDIIYAAALLHDIGRWKEYQEGIDHAVAGAELASEILMDCGFSEDEKNLISEAIKTHRIAVPQTTDLGAILYESDKISRLCSQCPAINQCKHFTDGRHPVLFY</sequence>
<dbReference type="InterPro" id="IPR006674">
    <property type="entry name" value="HD_domain"/>
</dbReference>
<dbReference type="SMART" id="SM00471">
    <property type="entry name" value="HDc"/>
    <property type="match status" value="1"/>
</dbReference>
<dbReference type="NCBIfam" id="TIGR00277">
    <property type="entry name" value="HDIG"/>
    <property type="match status" value="1"/>
</dbReference>
<dbReference type="PATRIC" id="fig|520762.4.peg.2168"/>
<dbReference type="AlphaFoldDB" id="A0A140L373"/>
<reference evidence="2 3" key="1">
    <citation type="submission" date="2015-12" db="EMBL/GenBank/DDBJ databases">
        <title>Draft genome sequence of the thermoanaerobe Thermotalea metallivorans, an isolate from the runoff channel of the Great Artesian Basin, Australia.</title>
        <authorList>
            <person name="Patel B.K."/>
        </authorList>
    </citation>
    <scope>NUCLEOTIDE SEQUENCE [LARGE SCALE GENOMIC DNA]</scope>
    <source>
        <strain evidence="2 3">B2-1</strain>
    </source>
</reference>
<dbReference type="Proteomes" id="UP000070456">
    <property type="component" value="Unassembled WGS sequence"/>
</dbReference>
<dbReference type="PROSITE" id="PS51831">
    <property type="entry name" value="HD"/>
    <property type="match status" value="1"/>
</dbReference>
<name>A0A140L373_9FIRM</name>
<comment type="caution">
    <text evidence="2">The sequence shown here is derived from an EMBL/GenBank/DDBJ whole genome shotgun (WGS) entry which is preliminary data.</text>
</comment>
<evidence type="ECO:0000313" key="2">
    <source>
        <dbReference type="EMBL" id="KXG74998.1"/>
    </source>
</evidence>
<dbReference type="Pfam" id="PF01966">
    <property type="entry name" value="HD"/>
    <property type="match status" value="1"/>
</dbReference>
<evidence type="ECO:0000259" key="1">
    <source>
        <dbReference type="PROSITE" id="PS51831"/>
    </source>
</evidence>